<proteinExistence type="predicted"/>
<feature type="compositionally biased region" description="Polar residues" evidence="1">
    <location>
        <begin position="8"/>
        <end position="30"/>
    </location>
</feature>
<dbReference type="InterPro" id="IPR010730">
    <property type="entry name" value="HET"/>
</dbReference>
<feature type="region of interest" description="Disordered" evidence="1">
    <location>
        <begin position="1"/>
        <end position="30"/>
    </location>
</feature>
<keyword evidence="4" id="KW-1185">Reference proteome</keyword>
<dbReference type="AlphaFoldDB" id="A0A9W8WR43"/>
<accession>A0A9W8WR43</accession>
<evidence type="ECO:0000313" key="3">
    <source>
        <dbReference type="EMBL" id="KAJ4330431.1"/>
    </source>
</evidence>
<dbReference type="EMBL" id="JAPEUV010000199">
    <property type="protein sequence ID" value="KAJ4330431.1"/>
    <property type="molecule type" value="Genomic_DNA"/>
</dbReference>
<name>A0A9W8WR43_9PLEO</name>
<sequence>MLRRTEQSAEAGSSSTVPNHDQTVTTTTDVSRGVETVPELFWDQKAVSEIIDNSKWRKALLIDGELRWATQESNSIGGKVGDEGDLTWKMRQIGDWFYLAPKEAHEGAQEDVQAANDKRVDTFLDTVAANMIAQSTDTPPPTYEQLRPLLLQNLDTILALYTRDGFLATDTHGYIDNDFDNPGPRVNKETQYITRGYHDLMDRDKDPVFKRLDQLASQTLLSLGRAKEDGAGEGDQDLGYESGGSEVSVEQCRESPAYPTCEDNCWLKQASLCSDLGPQPTCPIPNVPGLEPTSIYGDIDPGFTRVVVIDPGTWNEQIRCMLEPMEIPGIREQNESTPATRRVYEALSYTWGDATICQTIECNDKLVGVSQNLYDALANIRLATERRTIWVDALCIDQKNDAEKSEQVQYMYAIYRAAARVIVWLGVGADDSDFAMWAIALIGRRKNRVAIMRHDHNHECLVQLARLIRGIETLTKRPWFFRSWIRQEVAAAPKVIVRCGLCEVPWIALKRSVNCLSRLRSKYVASRSLFQGADDEHCELVGPDLERSHALTFLKKDWVLGQSLLAGAGDISSIWYYHTGGMLDLLMASRAYEATNARDKVYAILGMAEVPIHPQALSPKVAGARDDKKEQPTMRVDYSVSISEVYQHTAKYLINRDENLDILCILPTHRDATSFDLPTWTPDWRVPLSSRPLYDNWDYISYKWGASGFTSTETQDQDSLGRLAVTGFEMARVQQLHPLFPDQLPHPPERPAGSAIHFDESKHPRRFAQSTRGPSVVPSAAVVGDTIWILYGCKMPVVLRPADGALGKAAFEVVGPCYVSTIMFGEALEWLQEGLYDLELASIELV</sequence>
<dbReference type="Proteomes" id="UP001140562">
    <property type="component" value="Unassembled WGS sequence"/>
</dbReference>
<dbReference type="PANTHER" id="PTHR24148:SF64">
    <property type="entry name" value="HETEROKARYON INCOMPATIBILITY DOMAIN-CONTAINING PROTEIN"/>
    <property type="match status" value="1"/>
</dbReference>
<protein>
    <recommendedName>
        <fullName evidence="2">Heterokaryon incompatibility domain-containing protein</fullName>
    </recommendedName>
</protein>
<dbReference type="InterPro" id="IPR052895">
    <property type="entry name" value="HetReg/Transcr_Mod"/>
</dbReference>
<reference evidence="3" key="1">
    <citation type="submission" date="2022-10" db="EMBL/GenBank/DDBJ databases">
        <title>Tapping the CABI collections for fungal endophytes: first genome assemblies for Collariella, Neodidymelliopsis, Ascochyta clinopodiicola, Didymella pomorum, Didymosphaeria variabile, Neocosmospora piperis and Neocucurbitaria cava.</title>
        <authorList>
            <person name="Hill R."/>
        </authorList>
    </citation>
    <scope>NUCLEOTIDE SEQUENCE</scope>
    <source>
        <strain evidence="3">IMI 360193</strain>
    </source>
</reference>
<dbReference type="Pfam" id="PF06985">
    <property type="entry name" value="HET"/>
    <property type="match status" value="1"/>
</dbReference>
<comment type="caution">
    <text evidence="3">The sequence shown here is derived from an EMBL/GenBank/DDBJ whole genome shotgun (WGS) entry which is preliminary data.</text>
</comment>
<gene>
    <name evidence="3" type="ORF">N0V87_010005</name>
</gene>
<organism evidence="3 4">
    <name type="scientific">Didymella glomerata</name>
    <dbReference type="NCBI Taxonomy" id="749621"/>
    <lineage>
        <taxon>Eukaryota</taxon>
        <taxon>Fungi</taxon>
        <taxon>Dikarya</taxon>
        <taxon>Ascomycota</taxon>
        <taxon>Pezizomycotina</taxon>
        <taxon>Dothideomycetes</taxon>
        <taxon>Pleosporomycetidae</taxon>
        <taxon>Pleosporales</taxon>
        <taxon>Pleosporineae</taxon>
        <taxon>Didymellaceae</taxon>
        <taxon>Didymella</taxon>
    </lineage>
</organism>
<evidence type="ECO:0000259" key="2">
    <source>
        <dbReference type="Pfam" id="PF06985"/>
    </source>
</evidence>
<feature type="domain" description="Heterokaryon incompatibility" evidence="2">
    <location>
        <begin position="344"/>
        <end position="488"/>
    </location>
</feature>
<dbReference type="OrthoDB" id="2157530at2759"/>
<evidence type="ECO:0000313" key="4">
    <source>
        <dbReference type="Proteomes" id="UP001140562"/>
    </source>
</evidence>
<dbReference type="PANTHER" id="PTHR24148">
    <property type="entry name" value="ANKYRIN REPEAT DOMAIN-CONTAINING PROTEIN 39 HOMOLOG-RELATED"/>
    <property type="match status" value="1"/>
</dbReference>
<evidence type="ECO:0000256" key="1">
    <source>
        <dbReference type="SAM" id="MobiDB-lite"/>
    </source>
</evidence>